<feature type="region of interest" description="Disordered" evidence="1">
    <location>
        <begin position="550"/>
        <end position="577"/>
    </location>
</feature>
<dbReference type="EMBL" id="CAJNJA010072587">
    <property type="protein sequence ID" value="CAE7907347.1"/>
    <property type="molecule type" value="Genomic_DNA"/>
</dbReference>
<feature type="compositionally biased region" description="Basic and acidic residues" evidence="1">
    <location>
        <begin position="566"/>
        <end position="575"/>
    </location>
</feature>
<comment type="caution">
    <text evidence="2">The sequence shown here is derived from an EMBL/GenBank/DDBJ whole genome shotgun (WGS) entry which is preliminary data.</text>
</comment>
<feature type="compositionally biased region" description="Polar residues" evidence="1">
    <location>
        <begin position="727"/>
        <end position="739"/>
    </location>
</feature>
<name>A0A813BK50_9DINO</name>
<reference evidence="2" key="1">
    <citation type="submission" date="2021-02" db="EMBL/GenBank/DDBJ databases">
        <authorList>
            <person name="Dougan E. K."/>
            <person name="Rhodes N."/>
            <person name="Thang M."/>
            <person name="Chan C."/>
        </authorList>
    </citation>
    <scope>NUCLEOTIDE SEQUENCE</scope>
</reference>
<proteinExistence type="predicted"/>
<sequence length="1399" mass="152844">MQQYLVDRAGGDPSRGSPQGFRIYSHTTSDKPGTGPEHGQWFGSLFYGPGFRDQLQWRSGDERVWTFHSLDSCHYRITLGQTQINTCWGPSTQESPTRPGTLGPPVDSASNGLNPGRSQEDTDDSSFGGRAGAFASEPFHKSASVTGTGWFQYWLQLASFAVDNGAELIGDLCTDEAQDAILPKPEVEGDIEDAVQVLRQAPSALSRVRQGVVLAAHITADQPISEGPVPEEQEAGCLGKLLPGATKGQRQTLSLSWLILVTELCVLMSRDTDLQLISSSNLEGASAHTEIGEISISPFASAPGNWLGYNIPFPAYCLSPHNVPSHVIIVVDVHRQWLRPVMQAAQHCTSFEEAVVSRWNELQRDPAVTRIWTYTCENPVEVPYVAVPDPALMYHQVGSNGRGIPAAGDFVWTQPRVVQGCAHILHIPPRSHPPYVFWLLHFRARGHVVASAEHVFDWSYIGALAAEAFGETWFSQGSFGIVHQGRVLSYGENIGIPPHGTVLHLTRTSLQPRTSQSIWDTPTDASCVVPFDYDICRGQRGGGPVYPVMPANPADTQPSGSAQAHRPQERPDEPSIGRLLNRQIIDIGNDMQVLITRLETAGVLPTPEVAPWVTQSPEEAEPSAQSGSYASRHVNPFPRLVQCSLWWIASALHAGKVHLGYASASCLIWQLPPVYGQDHDHDDSSEEAGPSEPSSPAELGDISAPTPLTSLLDVAGSTPVVRPSSDPLASTSVPGQEVSTPARPTPADCDVATAQHRFTCAIHGVQLLPAVTGPFVPAGVPVVMHNPFTGRPQCRLWTTAQHSPRVLLNTLSDYAQRRGWQRVCAVHPQPDNLAVHLIPSAANADLAAVILQAEGNLHPRCVQRTLPQGGTGAVTINGRAGRVIAPYSARSVDWPASLRDGDCLNVNFGPYGPPPPQPVHDAAHRQSPITVLGAGLLLSSRWGFLFGAPFLLAAAMDSSPPRAEDTKPIYRISAYPWRLPHPDRTAEDVCDRKQCRYTVLCPWTGPQGVFSVTPNTPISEVWRHYGSILPGWPDQQFTPTWPGLRHDRITVIPIPPSPSLACVVVRQLYHARAILLHAEITLDHLCRVIQYHTPWRPVEILLPPAVLAARSHHERQALRLRTGDVLDVLEASQHRQTIGVNNPDLIRGYANWNHGIGILCTTLVRLWDTAWRRPIITWLSPGAEWIPSQLSFSGEFQNSYPGRWVPIAWSPSRILQFMRASDSATQANVLVEQDDRTFATTTDITSSGTAIAQALQVHREAVTVIGAHITDPDHLCVLRDGDIIRATSPRAPAVPIYGWPDDEAGILLALLLQFTPARAVRLTSMKLFSMLPRYAWIILFCAHFTDGVKARGGLATLATILVFVPGCIRLRVPPSLRVAEHSPDAAIILRDGREYREAR</sequence>
<dbReference type="Proteomes" id="UP000601435">
    <property type="component" value="Unassembled WGS sequence"/>
</dbReference>
<gene>
    <name evidence="2" type="ORF">SNEC2469_LOCUS30775</name>
</gene>
<feature type="region of interest" description="Disordered" evidence="1">
    <location>
        <begin position="1"/>
        <end position="41"/>
    </location>
</feature>
<feature type="region of interest" description="Disordered" evidence="1">
    <location>
        <begin position="87"/>
        <end position="131"/>
    </location>
</feature>
<accession>A0A813BK50</accession>
<keyword evidence="3" id="KW-1185">Reference proteome</keyword>
<evidence type="ECO:0000313" key="3">
    <source>
        <dbReference type="Proteomes" id="UP000601435"/>
    </source>
</evidence>
<evidence type="ECO:0000313" key="2">
    <source>
        <dbReference type="EMBL" id="CAE7907347.1"/>
    </source>
</evidence>
<feature type="region of interest" description="Disordered" evidence="1">
    <location>
        <begin position="677"/>
        <end position="747"/>
    </location>
</feature>
<organism evidence="2 3">
    <name type="scientific">Symbiodinium necroappetens</name>
    <dbReference type="NCBI Taxonomy" id="1628268"/>
    <lineage>
        <taxon>Eukaryota</taxon>
        <taxon>Sar</taxon>
        <taxon>Alveolata</taxon>
        <taxon>Dinophyceae</taxon>
        <taxon>Suessiales</taxon>
        <taxon>Symbiodiniaceae</taxon>
        <taxon>Symbiodinium</taxon>
    </lineage>
</organism>
<feature type="compositionally biased region" description="Low complexity" evidence="1">
    <location>
        <begin position="687"/>
        <end position="698"/>
    </location>
</feature>
<feature type="compositionally biased region" description="Polar residues" evidence="1">
    <location>
        <begin position="87"/>
        <end position="98"/>
    </location>
</feature>
<evidence type="ECO:0000256" key="1">
    <source>
        <dbReference type="SAM" id="MobiDB-lite"/>
    </source>
</evidence>
<protein>
    <submittedName>
        <fullName evidence="2">Uncharacterized protein</fullName>
    </submittedName>
</protein>
<feature type="compositionally biased region" description="Polar residues" evidence="1">
    <location>
        <begin position="108"/>
        <end position="117"/>
    </location>
</feature>